<dbReference type="Pfam" id="PF02254">
    <property type="entry name" value="TrkA_N"/>
    <property type="match status" value="2"/>
</dbReference>
<reference evidence="9" key="2">
    <citation type="submission" date="2021-04" db="EMBL/GenBank/DDBJ databases">
        <authorList>
            <person name="Gilroy R."/>
        </authorList>
    </citation>
    <scope>NUCLEOTIDE SEQUENCE</scope>
    <source>
        <strain evidence="9">CHK198-12963</strain>
    </source>
</reference>
<accession>A0A9D2PY03</accession>
<dbReference type="InterPro" id="IPR036291">
    <property type="entry name" value="NAD(P)-bd_dom_sf"/>
</dbReference>
<feature type="domain" description="RCK N-terminal" evidence="7">
    <location>
        <begin position="228"/>
        <end position="345"/>
    </location>
</feature>
<evidence type="ECO:0000259" key="8">
    <source>
        <dbReference type="PROSITE" id="PS51202"/>
    </source>
</evidence>
<reference evidence="9" key="1">
    <citation type="journal article" date="2021" name="PeerJ">
        <title>Extensive microbial diversity within the chicken gut microbiome revealed by metagenomics and culture.</title>
        <authorList>
            <person name="Gilroy R."/>
            <person name="Ravi A."/>
            <person name="Getino M."/>
            <person name="Pursley I."/>
            <person name="Horton D.L."/>
            <person name="Alikhan N.F."/>
            <person name="Baker D."/>
            <person name="Gharbi K."/>
            <person name="Hall N."/>
            <person name="Watson M."/>
            <person name="Adriaenssens E.M."/>
            <person name="Foster-Nyarko E."/>
            <person name="Jarju S."/>
            <person name="Secka A."/>
            <person name="Antonio M."/>
            <person name="Oren A."/>
            <person name="Chaudhuri R.R."/>
            <person name="La Ragione R."/>
            <person name="Hildebrand F."/>
            <person name="Pallen M.J."/>
        </authorList>
    </citation>
    <scope>NUCLEOTIDE SEQUENCE</scope>
    <source>
        <strain evidence="9">CHK198-12963</strain>
    </source>
</reference>
<name>A0A9D2PY03_9FIRM</name>
<keyword evidence="6" id="KW-0406">Ion transport</keyword>
<dbReference type="PANTHER" id="PTHR43833">
    <property type="entry name" value="POTASSIUM CHANNEL PROTEIN 2-RELATED-RELATED"/>
    <property type="match status" value="1"/>
</dbReference>
<evidence type="ECO:0000313" key="9">
    <source>
        <dbReference type="EMBL" id="HJC67862.1"/>
    </source>
</evidence>
<keyword evidence="4" id="KW-0630">Potassium</keyword>
<dbReference type="NCBIfam" id="NF007039">
    <property type="entry name" value="PRK09496.3-2"/>
    <property type="match status" value="1"/>
</dbReference>
<comment type="caution">
    <text evidence="9">The sequence shown here is derived from an EMBL/GenBank/DDBJ whole genome shotgun (WGS) entry which is preliminary data.</text>
</comment>
<dbReference type="Gene3D" id="3.30.70.1450">
    <property type="entry name" value="Regulator of K+ conductance, C-terminal domain"/>
    <property type="match status" value="2"/>
</dbReference>
<proteinExistence type="predicted"/>
<dbReference type="InterPro" id="IPR006036">
    <property type="entry name" value="K_uptake_TrkA"/>
</dbReference>
<feature type="domain" description="RCK C-terminal" evidence="8">
    <location>
        <begin position="368"/>
        <end position="451"/>
    </location>
</feature>
<dbReference type="Gene3D" id="3.40.50.720">
    <property type="entry name" value="NAD(P)-binding Rossmann-like Domain"/>
    <property type="match status" value="2"/>
</dbReference>
<dbReference type="Proteomes" id="UP000823863">
    <property type="component" value="Unassembled WGS sequence"/>
</dbReference>
<protein>
    <recommendedName>
        <fullName evidence="1">Trk system potassium uptake protein TrkA</fullName>
    </recommendedName>
</protein>
<dbReference type="SUPFAM" id="SSF51735">
    <property type="entry name" value="NAD(P)-binding Rossmann-fold domains"/>
    <property type="match status" value="2"/>
</dbReference>
<evidence type="ECO:0000256" key="1">
    <source>
        <dbReference type="ARBA" id="ARBA00017378"/>
    </source>
</evidence>
<evidence type="ECO:0000256" key="4">
    <source>
        <dbReference type="ARBA" id="ARBA00022958"/>
    </source>
</evidence>
<dbReference type="InterPro" id="IPR050721">
    <property type="entry name" value="Trk_Ktr_HKT_K-transport"/>
</dbReference>
<feature type="domain" description="RCK N-terminal" evidence="7">
    <location>
        <begin position="1"/>
        <end position="124"/>
    </location>
</feature>
<dbReference type="AlphaFoldDB" id="A0A9D2PY03"/>
<dbReference type="EMBL" id="DWWB01000086">
    <property type="protein sequence ID" value="HJC67862.1"/>
    <property type="molecule type" value="Genomic_DNA"/>
</dbReference>
<organism evidence="9 10">
    <name type="scientific">Candidatus Enterocloster excrementigallinarum</name>
    <dbReference type="NCBI Taxonomy" id="2838558"/>
    <lineage>
        <taxon>Bacteria</taxon>
        <taxon>Bacillati</taxon>
        <taxon>Bacillota</taxon>
        <taxon>Clostridia</taxon>
        <taxon>Lachnospirales</taxon>
        <taxon>Lachnospiraceae</taxon>
        <taxon>Enterocloster</taxon>
    </lineage>
</organism>
<dbReference type="Pfam" id="PF02080">
    <property type="entry name" value="TrkA_C"/>
    <property type="match status" value="2"/>
</dbReference>
<dbReference type="GO" id="GO:0005886">
    <property type="term" value="C:plasma membrane"/>
    <property type="evidence" value="ECO:0007669"/>
    <property type="project" value="InterPro"/>
</dbReference>
<gene>
    <name evidence="9" type="primary">trkA</name>
    <name evidence="9" type="ORF">H9931_14320</name>
</gene>
<dbReference type="NCBIfam" id="NF007041">
    <property type="entry name" value="PRK09496.3-4"/>
    <property type="match status" value="1"/>
</dbReference>
<keyword evidence="3" id="KW-0633">Potassium transport</keyword>
<evidence type="ECO:0000256" key="5">
    <source>
        <dbReference type="ARBA" id="ARBA00023027"/>
    </source>
</evidence>
<keyword evidence="5" id="KW-0520">NAD</keyword>
<keyword evidence="2" id="KW-0813">Transport</keyword>
<dbReference type="NCBIfam" id="NF007033">
    <property type="entry name" value="PRK09496.1-5"/>
    <property type="match status" value="1"/>
</dbReference>
<evidence type="ECO:0000256" key="2">
    <source>
        <dbReference type="ARBA" id="ARBA00022448"/>
    </source>
</evidence>
<dbReference type="PROSITE" id="PS51202">
    <property type="entry name" value="RCK_C"/>
    <property type="match status" value="2"/>
</dbReference>
<dbReference type="InterPro" id="IPR003148">
    <property type="entry name" value="RCK_N"/>
</dbReference>
<dbReference type="PROSITE" id="PS51201">
    <property type="entry name" value="RCK_N"/>
    <property type="match status" value="2"/>
</dbReference>
<sequence>MKCIIIGCGKVGITLAEQLCQENHDVVIMDASAKRMQDIPENIDAMRIVGNGASIQAQMEAGVNEADILIAVTGSDELNLLCCLIAKKAGKCSTIARVRNPVYSKEINFIKERLGVSMTINPELTAATEIARLLRFPSAIKIDTFAKGRVELLKFKIRPQFKLDQLAVSALQNTLKSNILVAAVEREDNVYIPNGDFILKDGDLVSIIASPQNAANFFQTIGLKTNQVRNCMIVGGGTIAFYLAKELLSMKIPVRIVEKDPARCELLSQELPHATIICGDGTDRKLLLEEGLCTAEGFVSLTNMDEENLMLALFAKDQSSAKLVTKVNRLAFDEIIERLDIGSVVYPKYLTADYILQYVRAMQNTIGSNVETLYQILDDRAEALEFAIHEESPVTDNPLMELNLKDNLLIGCIHRRERVFIPRGHDSIQVGDTVIIVTTQVGLQDIRDILK</sequence>
<dbReference type="InterPro" id="IPR036721">
    <property type="entry name" value="RCK_C_sf"/>
</dbReference>
<dbReference type="PRINTS" id="PR00335">
    <property type="entry name" value="KUPTAKETRKA"/>
</dbReference>
<dbReference type="SUPFAM" id="SSF116726">
    <property type="entry name" value="TrkA C-terminal domain-like"/>
    <property type="match status" value="2"/>
</dbReference>
<dbReference type="NCBIfam" id="NF007031">
    <property type="entry name" value="PRK09496.1-2"/>
    <property type="match status" value="1"/>
</dbReference>
<feature type="domain" description="RCK C-terminal" evidence="8">
    <location>
        <begin position="140"/>
        <end position="224"/>
    </location>
</feature>
<evidence type="ECO:0000313" key="10">
    <source>
        <dbReference type="Proteomes" id="UP000823863"/>
    </source>
</evidence>
<dbReference type="GO" id="GO:0015079">
    <property type="term" value="F:potassium ion transmembrane transporter activity"/>
    <property type="evidence" value="ECO:0007669"/>
    <property type="project" value="InterPro"/>
</dbReference>
<dbReference type="PANTHER" id="PTHR43833:SF5">
    <property type="entry name" value="TRK SYSTEM POTASSIUM UPTAKE PROTEIN TRKA"/>
    <property type="match status" value="1"/>
</dbReference>
<dbReference type="InterPro" id="IPR006037">
    <property type="entry name" value="RCK_C"/>
</dbReference>
<evidence type="ECO:0000256" key="6">
    <source>
        <dbReference type="ARBA" id="ARBA00023065"/>
    </source>
</evidence>
<evidence type="ECO:0000256" key="3">
    <source>
        <dbReference type="ARBA" id="ARBA00022538"/>
    </source>
</evidence>
<evidence type="ECO:0000259" key="7">
    <source>
        <dbReference type="PROSITE" id="PS51201"/>
    </source>
</evidence>